<gene>
    <name evidence="14" type="ORF">ACFQFQ_15725</name>
</gene>
<evidence type="ECO:0000256" key="2">
    <source>
        <dbReference type="ARBA" id="ARBA00004141"/>
    </source>
</evidence>
<keyword evidence="7" id="KW-0378">Hydrolase</keyword>
<sequence>MFGNDKPIWQFNGPWGIPVQIGGTIIILPLIFVSFSGGAILYDLIFVGMLIGSILLHELGHAWGCRVQGVPVRRIMIHGGGGFCEQSRSASFREQELIVAMGPIVNLVIWAVASLIAPYFAYGVAAWAIYWLAVMNLFLALFNLLPVHPLDGGKLFQLVLLRFLPAATATRISGAVGLVIALLWLPGMIWLYFNVGLVLFFFPPIRRHLDMFRVRQS</sequence>
<evidence type="ECO:0000256" key="3">
    <source>
        <dbReference type="ARBA" id="ARBA00007931"/>
    </source>
</evidence>
<comment type="subcellular location">
    <subcellularLocation>
        <location evidence="2">Membrane</location>
        <topology evidence="2">Multi-pass membrane protein</topology>
    </subcellularLocation>
</comment>
<comment type="caution">
    <text evidence="14">The sequence shown here is derived from an EMBL/GenBank/DDBJ whole genome shotgun (WGS) entry which is preliminary data.</text>
</comment>
<feature type="transmembrane region" description="Helical" evidence="12">
    <location>
        <begin position="97"/>
        <end position="122"/>
    </location>
</feature>
<keyword evidence="11 12" id="KW-0472">Membrane</keyword>
<evidence type="ECO:0000256" key="5">
    <source>
        <dbReference type="ARBA" id="ARBA00022692"/>
    </source>
</evidence>
<evidence type="ECO:0000256" key="1">
    <source>
        <dbReference type="ARBA" id="ARBA00001947"/>
    </source>
</evidence>
<evidence type="ECO:0000256" key="4">
    <source>
        <dbReference type="ARBA" id="ARBA00022670"/>
    </source>
</evidence>
<reference evidence="15" key="1">
    <citation type="journal article" date="2019" name="Int. J. Syst. Evol. Microbiol.">
        <title>The Global Catalogue of Microorganisms (GCM) 10K type strain sequencing project: providing services to taxonomists for standard genome sequencing and annotation.</title>
        <authorList>
            <consortium name="The Broad Institute Genomics Platform"/>
            <consortium name="The Broad Institute Genome Sequencing Center for Infectious Disease"/>
            <person name="Wu L."/>
            <person name="Ma J."/>
        </authorList>
    </citation>
    <scope>NUCLEOTIDE SEQUENCE [LARGE SCALE GENOMIC DNA]</scope>
    <source>
        <strain evidence="15">CCUG 66188</strain>
    </source>
</reference>
<feature type="transmembrane region" description="Helical" evidence="12">
    <location>
        <begin position="189"/>
        <end position="205"/>
    </location>
</feature>
<evidence type="ECO:0000256" key="11">
    <source>
        <dbReference type="ARBA" id="ARBA00023136"/>
    </source>
</evidence>
<feature type="transmembrane region" description="Helical" evidence="12">
    <location>
        <begin position="159"/>
        <end position="183"/>
    </location>
</feature>
<dbReference type="Proteomes" id="UP001596353">
    <property type="component" value="Unassembled WGS sequence"/>
</dbReference>
<dbReference type="GO" id="GO:0008233">
    <property type="term" value="F:peptidase activity"/>
    <property type="evidence" value="ECO:0007669"/>
    <property type="project" value="UniProtKB-KW"/>
</dbReference>
<evidence type="ECO:0000313" key="14">
    <source>
        <dbReference type="EMBL" id="MFC6760615.1"/>
    </source>
</evidence>
<comment type="similarity">
    <text evidence="3">Belongs to the peptidase M50B family.</text>
</comment>
<feature type="domain" description="Peptidase M50" evidence="13">
    <location>
        <begin position="46"/>
        <end position="117"/>
    </location>
</feature>
<keyword evidence="5 12" id="KW-0812">Transmembrane</keyword>
<evidence type="ECO:0000313" key="15">
    <source>
        <dbReference type="Proteomes" id="UP001596353"/>
    </source>
</evidence>
<evidence type="ECO:0000259" key="13">
    <source>
        <dbReference type="Pfam" id="PF02163"/>
    </source>
</evidence>
<dbReference type="InterPro" id="IPR008915">
    <property type="entry name" value="Peptidase_M50"/>
</dbReference>
<protein>
    <submittedName>
        <fullName evidence="14">Site-2 protease family protein</fullName>
    </submittedName>
</protein>
<keyword evidence="10" id="KW-0482">Metalloprotease</keyword>
<evidence type="ECO:0000256" key="7">
    <source>
        <dbReference type="ARBA" id="ARBA00022801"/>
    </source>
</evidence>
<keyword evidence="8" id="KW-0862">Zinc</keyword>
<dbReference type="PANTHER" id="PTHR39188:SF3">
    <property type="entry name" value="STAGE IV SPORULATION PROTEIN FB"/>
    <property type="match status" value="1"/>
</dbReference>
<dbReference type="EMBL" id="JBHSWG010000001">
    <property type="protein sequence ID" value="MFC6760615.1"/>
    <property type="molecule type" value="Genomic_DNA"/>
</dbReference>
<feature type="transmembrane region" description="Helical" evidence="12">
    <location>
        <begin position="128"/>
        <end position="147"/>
    </location>
</feature>
<evidence type="ECO:0000256" key="9">
    <source>
        <dbReference type="ARBA" id="ARBA00022989"/>
    </source>
</evidence>
<feature type="transmembrane region" description="Helical" evidence="12">
    <location>
        <begin position="12"/>
        <end position="33"/>
    </location>
</feature>
<keyword evidence="4 14" id="KW-0645">Protease</keyword>
<evidence type="ECO:0000256" key="6">
    <source>
        <dbReference type="ARBA" id="ARBA00022723"/>
    </source>
</evidence>
<proteinExistence type="inferred from homology"/>
<dbReference type="PANTHER" id="PTHR39188">
    <property type="entry name" value="MEMBRANE-ASSOCIATED ZINC METALLOPROTEASE M50B"/>
    <property type="match status" value="1"/>
</dbReference>
<evidence type="ECO:0000256" key="8">
    <source>
        <dbReference type="ARBA" id="ARBA00022833"/>
    </source>
</evidence>
<feature type="domain" description="Peptidase M50" evidence="13">
    <location>
        <begin position="129"/>
        <end position="183"/>
    </location>
</feature>
<keyword evidence="15" id="KW-1185">Reference proteome</keyword>
<name>A0ABW2B4D8_9RHOB</name>
<dbReference type="Pfam" id="PF02163">
    <property type="entry name" value="Peptidase_M50"/>
    <property type="match status" value="2"/>
</dbReference>
<keyword evidence="6" id="KW-0479">Metal-binding</keyword>
<dbReference type="GO" id="GO:0006508">
    <property type="term" value="P:proteolysis"/>
    <property type="evidence" value="ECO:0007669"/>
    <property type="project" value="UniProtKB-KW"/>
</dbReference>
<keyword evidence="9 12" id="KW-1133">Transmembrane helix</keyword>
<evidence type="ECO:0000256" key="10">
    <source>
        <dbReference type="ARBA" id="ARBA00023049"/>
    </source>
</evidence>
<organism evidence="14 15">
    <name type="scientific">Sulfitobacter porphyrae</name>
    <dbReference type="NCBI Taxonomy" id="1246864"/>
    <lineage>
        <taxon>Bacteria</taxon>
        <taxon>Pseudomonadati</taxon>
        <taxon>Pseudomonadota</taxon>
        <taxon>Alphaproteobacteria</taxon>
        <taxon>Rhodobacterales</taxon>
        <taxon>Roseobacteraceae</taxon>
        <taxon>Sulfitobacter</taxon>
    </lineage>
</organism>
<feature type="transmembrane region" description="Helical" evidence="12">
    <location>
        <begin position="39"/>
        <end position="56"/>
    </location>
</feature>
<evidence type="ECO:0000256" key="12">
    <source>
        <dbReference type="SAM" id="Phobius"/>
    </source>
</evidence>
<comment type="cofactor">
    <cofactor evidence="1">
        <name>Zn(2+)</name>
        <dbReference type="ChEBI" id="CHEBI:29105"/>
    </cofactor>
</comment>
<accession>A0ABW2B4D8</accession>